<dbReference type="GO" id="GO:0005769">
    <property type="term" value="C:early endosome"/>
    <property type="evidence" value="ECO:0007669"/>
    <property type="project" value="TreeGrafter"/>
</dbReference>
<name>A0A8S1VWS6_PAROT</name>
<dbReference type="CDD" id="cd06093">
    <property type="entry name" value="PX_domain"/>
    <property type="match status" value="2"/>
</dbReference>
<dbReference type="AlphaFoldDB" id="A0A8S1VWS6"/>
<dbReference type="SMART" id="SM00312">
    <property type="entry name" value="PX"/>
    <property type="match status" value="2"/>
</dbReference>
<evidence type="ECO:0000313" key="4">
    <source>
        <dbReference type="Proteomes" id="UP000683925"/>
    </source>
</evidence>
<dbReference type="OrthoDB" id="5772781at2759"/>
<dbReference type="OMA" id="ISHSYCS"/>
<gene>
    <name evidence="3" type="ORF">POCTA_138.1.T0780181</name>
</gene>
<reference evidence="3" key="1">
    <citation type="submission" date="2021-01" db="EMBL/GenBank/DDBJ databases">
        <authorList>
            <consortium name="Genoscope - CEA"/>
            <person name="William W."/>
        </authorList>
    </citation>
    <scope>NUCLEOTIDE SEQUENCE</scope>
</reference>
<proteinExistence type="predicted"/>
<feature type="coiled-coil region" evidence="1">
    <location>
        <begin position="248"/>
        <end position="285"/>
    </location>
</feature>
<dbReference type="InterPro" id="IPR001683">
    <property type="entry name" value="PX_dom"/>
</dbReference>
<keyword evidence="1" id="KW-0175">Coiled coil</keyword>
<dbReference type="Proteomes" id="UP000683925">
    <property type="component" value="Unassembled WGS sequence"/>
</dbReference>
<dbReference type="FunFam" id="3.30.1520.10:FF:000053">
    <property type="entry name" value="Uncharacterized protein"/>
    <property type="match status" value="1"/>
</dbReference>
<organism evidence="3 4">
    <name type="scientific">Paramecium octaurelia</name>
    <dbReference type="NCBI Taxonomy" id="43137"/>
    <lineage>
        <taxon>Eukaryota</taxon>
        <taxon>Sar</taxon>
        <taxon>Alveolata</taxon>
        <taxon>Ciliophora</taxon>
        <taxon>Intramacronucleata</taxon>
        <taxon>Oligohymenophorea</taxon>
        <taxon>Peniculida</taxon>
        <taxon>Parameciidae</taxon>
        <taxon>Paramecium</taxon>
    </lineage>
</organism>
<dbReference type="EMBL" id="CAJJDP010000077">
    <property type="protein sequence ID" value="CAD8182224.1"/>
    <property type="molecule type" value="Genomic_DNA"/>
</dbReference>
<evidence type="ECO:0000256" key="1">
    <source>
        <dbReference type="SAM" id="Coils"/>
    </source>
</evidence>
<sequence length="395" mass="46967">MYCNTEFSCRIPHHQIVNKKIFYVIIFISHSYCSVKVQHFRYSEAEKLHMKLDKSLQQLRISVNLPQFPGKKLFGSHNDSEQGILRRRTELQDYFNQLLKIDKLYSIPYMKSMLPNINENKNELTQFSQDNPEQQYNFIIDSFQQLDTFVLYFVQVIDNFNKTKWRIKTRYSDLRDIHQALKEQIKVNIPEFPKRKIFGITNDDPQEIQNRKRNLEIYLNSIYAIPELSSTDILNYFIQNSRRESQKLQKFDEQKMLLKLKLQQKQQKQQQIEQLQKKLLNIENPESDDKTEKQSLKIISQIPRKGLFVIKELLDKYEDDNTTLVRYGSLSTKTQETVAIYLIPSGSFQENRSEKENLQTTTEPQVGQIIIHDLKNDILTQVQNSKEEVQLTDQK</sequence>
<dbReference type="PANTHER" id="PTHR12431">
    <property type="entry name" value="SORTING NEXIN 17 AND 27"/>
    <property type="match status" value="1"/>
</dbReference>
<evidence type="ECO:0000259" key="2">
    <source>
        <dbReference type="PROSITE" id="PS50195"/>
    </source>
</evidence>
<dbReference type="Pfam" id="PF00787">
    <property type="entry name" value="PX"/>
    <property type="match status" value="2"/>
</dbReference>
<protein>
    <recommendedName>
        <fullName evidence="2">PX domain-containing protein</fullName>
    </recommendedName>
</protein>
<comment type="caution">
    <text evidence="3">The sequence shown here is derived from an EMBL/GenBank/DDBJ whole genome shotgun (WGS) entry which is preliminary data.</text>
</comment>
<evidence type="ECO:0000313" key="3">
    <source>
        <dbReference type="EMBL" id="CAD8182224.1"/>
    </source>
</evidence>
<dbReference type="PROSITE" id="PS50195">
    <property type="entry name" value="PX"/>
    <property type="match status" value="2"/>
</dbReference>
<keyword evidence="4" id="KW-1185">Reference proteome</keyword>
<feature type="domain" description="PX" evidence="2">
    <location>
        <begin position="130"/>
        <end position="245"/>
    </location>
</feature>
<feature type="domain" description="PX" evidence="2">
    <location>
        <begin position="1"/>
        <end position="134"/>
    </location>
</feature>
<dbReference type="GO" id="GO:0032456">
    <property type="term" value="P:endocytic recycling"/>
    <property type="evidence" value="ECO:0007669"/>
    <property type="project" value="TreeGrafter"/>
</dbReference>
<dbReference type="GO" id="GO:0035091">
    <property type="term" value="F:phosphatidylinositol binding"/>
    <property type="evidence" value="ECO:0007669"/>
    <property type="project" value="InterPro"/>
</dbReference>
<accession>A0A8S1VWS6</accession>
<dbReference type="PANTHER" id="PTHR12431:SF14">
    <property type="entry name" value="LD15323P"/>
    <property type="match status" value="1"/>
</dbReference>
<dbReference type="GO" id="GO:0006886">
    <property type="term" value="P:intracellular protein transport"/>
    <property type="evidence" value="ECO:0007669"/>
    <property type="project" value="TreeGrafter"/>
</dbReference>